<name>A0A0K2Y9U4_HELHE</name>
<dbReference type="RefSeq" id="WP_015106975.1">
    <property type="nucleotide sequence ID" value="NZ_AP026684.1"/>
</dbReference>
<protein>
    <recommendedName>
        <fullName evidence="1">Restriction endonuclease type II NgoFVII C-terminal B3-like DNA-binding domain-containing protein</fullName>
    </recommendedName>
</protein>
<evidence type="ECO:0000259" key="1">
    <source>
        <dbReference type="Pfam" id="PF20731"/>
    </source>
</evidence>
<evidence type="ECO:0000313" key="3">
    <source>
        <dbReference type="Proteomes" id="UP000046090"/>
    </source>
</evidence>
<reference evidence="3" key="1">
    <citation type="submission" date="2014-12" db="EMBL/GenBank/DDBJ databases">
        <authorList>
            <person name="Smet A."/>
        </authorList>
    </citation>
    <scope>NUCLEOTIDE SEQUENCE [LARGE SCALE GENOMIC DNA]</scope>
</reference>
<dbReference type="GeneID" id="76197450"/>
<keyword evidence="3" id="KW-1185">Reference proteome</keyword>
<proteinExistence type="predicted"/>
<feature type="domain" description="Restriction endonuclease type II NgoFVII C-terminal B3-like DNA-binding" evidence="1">
    <location>
        <begin position="239"/>
        <end position="350"/>
    </location>
</feature>
<dbReference type="AlphaFoldDB" id="A0A0K2Y9U4"/>
<dbReference type="Pfam" id="PF20731">
    <property type="entry name" value="RE_NgoFVII_C"/>
    <property type="match status" value="1"/>
</dbReference>
<dbReference type="Proteomes" id="UP000046090">
    <property type="component" value="Unassembled WGS sequence"/>
</dbReference>
<dbReference type="EMBL" id="CDMK01000002">
    <property type="protein sequence ID" value="CRI34947.1"/>
    <property type="molecule type" value="Genomic_DNA"/>
</dbReference>
<gene>
    <name evidence="2" type="ORF">HHE01_07480</name>
</gene>
<dbReference type="REBASE" id="659027">
    <property type="entry name" value="HheASB1ORF2260P"/>
</dbReference>
<sequence>MSFFEQDQEQGLNYAQCLSVVAGLSKLFSESEIPFLHYRVVENLFCQCFHAQNLSRSDTAYDAKIGDLGVGLKTFTCHTNAKIEKIAEFNKNAPHLRETKDPKTLAHTLAKLRNERIKLAQDLYGIKHALYHIVARDNHKLLLFETDYQEINLEQIHCIKNTPKSLHFEDGQHEYSFNYSKSVLQRKFYVPKDCPSVKVQILDNPLDLLLPNLPQISTTKPKIAGIDYVILPLYSPKTHAVPEHSGLNHWNANGRARKCGEVYLPVPAQIHRLSPTFFPTKDTPFILKTPLGEALQAKLCQDGAKALMSNPNDALAHWLLRVVLRLQEGELATYAKMQNLGFDCVAIEKIQEGEYAIDIRAVGSYERFLQDCRAKHP</sequence>
<accession>A0A0K2Y9U4</accession>
<organism evidence="2 3">
    <name type="scientific">Helicobacter heilmannii</name>
    <dbReference type="NCBI Taxonomy" id="35817"/>
    <lineage>
        <taxon>Bacteria</taxon>
        <taxon>Pseudomonadati</taxon>
        <taxon>Campylobacterota</taxon>
        <taxon>Epsilonproteobacteria</taxon>
        <taxon>Campylobacterales</taxon>
        <taxon>Helicobacteraceae</taxon>
        <taxon>Helicobacter</taxon>
    </lineage>
</organism>
<evidence type="ECO:0000313" key="2">
    <source>
        <dbReference type="EMBL" id="CRI34947.1"/>
    </source>
</evidence>
<dbReference type="InterPro" id="IPR048923">
    <property type="entry name" value="RE_NgoFVII_C"/>
</dbReference>